<keyword evidence="11 14" id="KW-1133">Transmembrane helix</keyword>
<feature type="domain" description="HAMP" evidence="16">
    <location>
        <begin position="173"/>
        <end position="225"/>
    </location>
</feature>
<protein>
    <recommendedName>
        <fullName evidence="3">histidine kinase</fullName>
        <ecNumber evidence="3">2.7.13.3</ecNumber>
    </recommendedName>
</protein>
<keyword evidence="12" id="KW-0902">Two-component regulatory system</keyword>
<gene>
    <name evidence="17" type="ORF">LG34_02610</name>
</gene>
<dbReference type="SUPFAM" id="SSF158472">
    <property type="entry name" value="HAMP domain-like"/>
    <property type="match status" value="1"/>
</dbReference>
<evidence type="ECO:0000259" key="16">
    <source>
        <dbReference type="PROSITE" id="PS50885"/>
    </source>
</evidence>
<evidence type="ECO:0000256" key="12">
    <source>
        <dbReference type="ARBA" id="ARBA00023012"/>
    </source>
</evidence>
<dbReference type="InterPro" id="IPR003594">
    <property type="entry name" value="HATPase_dom"/>
</dbReference>
<dbReference type="PRINTS" id="PR00344">
    <property type="entry name" value="BCTRLSENSOR"/>
</dbReference>
<dbReference type="RefSeq" id="WP_109214729.1">
    <property type="nucleotide sequence ID" value="NZ_JBGLFH010000006.1"/>
</dbReference>
<dbReference type="AlphaFoldDB" id="A0A2V1JV30"/>
<evidence type="ECO:0000313" key="18">
    <source>
        <dbReference type="Proteomes" id="UP000245288"/>
    </source>
</evidence>
<dbReference type="InterPro" id="IPR004358">
    <property type="entry name" value="Sig_transdc_His_kin-like_C"/>
</dbReference>
<keyword evidence="4" id="KW-1003">Cell membrane</keyword>
<dbReference type="SMART" id="SM00304">
    <property type="entry name" value="HAMP"/>
    <property type="match status" value="1"/>
</dbReference>
<evidence type="ECO:0000256" key="14">
    <source>
        <dbReference type="SAM" id="Phobius"/>
    </source>
</evidence>
<dbReference type="GO" id="GO:0005524">
    <property type="term" value="F:ATP binding"/>
    <property type="evidence" value="ECO:0007669"/>
    <property type="project" value="UniProtKB-KW"/>
</dbReference>
<dbReference type="InterPro" id="IPR036890">
    <property type="entry name" value="HATPase_C_sf"/>
</dbReference>
<dbReference type="EMBL" id="JRFU01000023">
    <property type="protein sequence ID" value="PWE87664.1"/>
    <property type="molecule type" value="Genomic_DNA"/>
</dbReference>
<dbReference type="EC" id="2.7.13.3" evidence="3"/>
<evidence type="ECO:0000256" key="6">
    <source>
        <dbReference type="ARBA" id="ARBA00022679"/>
    </source>
</evidence>
<organism evidence="17 18">
    <name type="scientific">Eubacterium ramulus</name>
    <dbReference type="NCBI Taxonomy" id="39490"/>
    <lineage>
        <taxon>Bacteria</taxon>
        <taxon>Bacillati</taxon>
        <taxon>Bacillota</taxon>
        <taxon>Clostridia</taxon>
        <taxon>Eubacteriales</taxon>
        <taxon>Eubacteriaceae</taxon>
        <taxon>Eubacterium</taxon>
    </lineage>
</organism>
<dbReference type="InterPro" id="IPR036097">
    <property type="entry name" value="HisK_dim/P_sf"/>
</dbReference>
<keyword evidence="8" id="KW-0547">Nucleotide-binding</keyword>
<dbReference type="SUPFAM" id="SSF55874">
    <property type="entry name" value="ATPase domain of HSP90 chaperone/DNA topoisomerase II/histidine kinase"/>
    <property type="match status" value="1"/>
</dbReference>
<dbReference type="SUPFAM" id="SSF47384">
    <property type="entry name" value="Homodimeric domain of signal transducing histidine kinase"/>
    <property type="match status" value="1"/>
</dbReference>
<dbReference type="SMART" id="SM00388">
    <property type="entry name" value="HisKA"/>
    <property type="match status" value="1"/>
</dbReference>
<evidence type="ECO:0000256" key="11">
    <source>
        <dbReference type="ARBA" id="ARBA00022989"/>
    </source>
</evidence>
<keyword evidence="9" id="KW-0418">Kinase</keyword>
<dbReference type="Pfam" id="PF00512">
    <property type="entry name" value="HisKA"/>
    <property type="match status" value="1"/>
</dbReference>
<comment type="subcellular location">
    <subcellularLocation>
        <location evidence="2">Cell membrane</location>
        <topology evidence="2">Multi-pass membrane protein</topology>
    </subcellularLocation>
</comment>
<dbReference type="PANTHER" id="PTHR45528">
    <property type="entry name" value="SENSOR HISTIDINE KINASE CPXA"/>
    <property type="match status" value="1"/>
</dbReference>
<comment type="caution">
    <text evidence="17">The sequence shown here is derived from an EMBL/GenBank/DDBJ whole genome shotgun (WGS) entry which is preliminary data.</text>
</comment>
<evidence type="ECO:0000256" key="9">
    <source>
        <dbReference type="ARBA" id="ARBA00022777"/>
    </source>
</evidence>
<evidence type="ECO:0000256" key="3">
    <source>
        <dbReference type="ARBA" id="ARBA00012438"/>
    </source>
</evidence>
<keyword evidence="18" id="KW-1185">Reference proteome</keyword>
<dbReference type="InterPro" id="IPR005467">
    <property type="entry name" value="His_kinase_dom"/>
</dbReference>
<dbReference type="Pfam" id="PF00672">
    <property type="entry name" value="HAMP"/>
    <property type="match status" value="1"/>
</dbReference>
<keyword evidence="10" id="KW-0067">ATP-binding</keyword>
<evidence type="ECO:0000256" key="2">
    <source>
        <dbReference type="ARBA" id="ARBA00004651"/>
    </source>
</evidence>
<dbReference type="InterPro" id="IPR050398">
    <property type="entry name" value="HssS/ArlS-like"/>
</dbReference>
<evidence type="ECO:0000313" key="17">
    <source>
        <dbReference type="EMBL" id="PWE87664.1"/>
    </source>
</evidence>
<dbReference type="OrthoDB" id="9786919at2"/>
<keyword evidence="13 14" id="KW-0472">Membrane</keyword>
<sequence length="456" mass="51811">MKLFTKLFSGIMLILAVSLGFAEYYTVYRTFDTTLEHEKDNALRKHQLVKYALQADMVSAENLEMLDETTLQELVDRTEDSFNMQFELENVENMENADAADPEYLYYSIQDENGKQEIHVSSYFEQNDMQLQLISHENISSIFAESRQLQKNCGIVFLGTMLIGLIFSTLLSVKLTAPIQKLNQASKDFADGNYDRRLSVQSLDETGELTESFNQMADSITEKMDALELAVRQREDFVASFAHEIKTPMTSIIGYADMLYQKEMKPQEVQEAAGYILNEGMRMEALSFKLLELITLERQEFLLEEMSMTDFFDDVGKTVQTNAEKRGVELSLQIQEGYVRIEYDLFKTLILNLIDNALKSGGTNVCVTGICNEQLYEIEVKDNGRGIPPEEIQRITEAFYMVDKSRSRKEHGAGLGLALCEKIASIHSTKLEISSKEGIGTNIRLKLLLSGKAEMI</sequence>
<evidence type="ECO:0000256" key="8">
    <source>
        <dbReference type="ARBA" id="ARBA00022741"/>
    </source>
</evidence>
<feature type="transmembrane region" description="Helical" evidence="14">
    <location>
        <begin position="155"/>
        <end position="177"/>
    </location>
</feature>
<feature type="domain" description="Histidine kinase" evidence="15">
    <location>
        <begin position="240"/>
        <end position="451"/>
    </location>
</feature>
<dbReference type="Gene3D" id="6.10.340.10">
    <property type="match status" value="1"/>
</dbReference>
<dbReference type="SMART" id="SM00387">
    <property type="entry name" value="HATPase_c"/>
    <property type="match status" value="1"/>
</dbReference>
<dbReference type="CDD" id="cd00075">
    <property type="entry name" value="HATPase"/>
    <property type="match status" value="1"/>
</dbReference>
<keyword evidence="7 14" id="KW-0812">Transmembrane</keyword>
<comment type="catalytic activity">
    <reaction evidence="1">
        <text>ATP + protein L-histidine = ADP + protein N-phospho-L-histidine.</text>
        <dbReference type="EC" id="2.7.13.3"/>
    </reaction>
</comment>
<evidence type="ECO:0000256" key="7">
    <source>
        <dbReference type="ARBA" id="ARBA00022692"/>
    </source>
</evidence>
<dbReference type="Pfam" id="PF02518">
    <property type="entry name" value="HATPase_c"/>
    <property type="match status" value="1"/>
</dbReference>
<dbReference type="InterPro" id="IPR003660">
    <property type="entry name" value="HAMP_dom"/>
</dbReference>
<keyword evidence="6" id="KW-0808">Transferase</keyword>
<evidence type="ECO:0000259" key="15">
    <source>
        <dbReference type="PROSITE" id="PS50109"/>
    </source>
</evidence>
<reference evidence="17 18" key="1">
    <citation type="submission" date="2014-09" db="EMBL/GenBank/DDBJ databases">
        <title>Butyrate-producing bacteria isolated from human gut.</title>
        <authorList>
            <person name="Zhang Q."/>
            <person name="Zhao L."/>
        </authorList>
    </citation>
    <scope>NUCLEOTIDE SEQUENCE [LARGE SCALE GENOMIC DNA]</scope>
    <source>
        <strain evidence="17 18">21</strain>
    </source>
</reference>
<accession>A0A2V1JV30</accession>
<proteinExistence type="predicted"/>
<dbReference type="Proteomes" id="UP000245288">
    <property type="component" value="Unassembled WGS sequence"/>
</dbReference>
<evidence type="ECO:0000256" key="4">
    <source>
        <dbReference type="ARBA" id="ARBA00022475"/>
    </source>
</evidence>
<dbReference type="CDD" id="cd00082">
    <property type="entry name" value="HisKA"/>
    <property type="match status" value="1"/>
</dbReference>
<evidence type="ECO:0000256" key="13">
    <source>
        <dbReference type="ARBA" id="ARBA00023136"/>
    </source>
</evidence>
<dbReference type="InterPro" id="IPR003661">
    <property type="entry name" value="HisK_dim/P_dom"/>
</dbReference>
<evidence type="ECO:0000256" key="1">
    <source>
        <dbReference type="ARBA" id="ARBA00000085"/>
    </source>
</evidence>
<evidence type="ECO:0000256" key="5">
    <source>
        <dbReference type="ARBA" id="ARBA00022553"/>
    </source>
</evidence>
<dbReference type="PANTHER" id="PTHR45528:SF1">
    <property type="entry name" value="SENSOR HISTIDINE KINASE CPXA"/>
    <property type="match status" value="1"/>
</dbReference>
<dbReference type="Gene3D" id="1.10.287.130">
    <property type="match status" value="1"/>
</dbReference>
<dbReference type="PROSITE" id="PS50885">
    <property type="entry name" value="HAMP"/>
    <property type="match status" value="1"/>
</dbReference>
<dbReference type="Gene3D" id="3.30.565.10">
    <property type="entry name" value="Histidine kinase-like ATPase, C-terminal domain"/>
    <property type="match status" value="1"/>
</dbReference>
<name>A0A2V1JV30_EUBRA</name>
<dbReference type="CDD" id="cd06225">
    <property type="entry name" value="HAMP"/>
    <property type="match status" value="1"/>
</dbReference>
<evidence type="ECO:0000256" key="10">
    <source>
        <dbReference type="ARBA" id="ARBA00022840"/>
    </source>
</evidence>
<dbReference type="GO" id="GO:0005886">
    <property type="term" value="C:plasma membrane"/>
    <property type="evidence" value="ECO:0007669"/>
    <property type="project" value="UniProtKB-SubCell"/>
</dbReference>
<dbReference type="GO" id="GO:0000155">
    <property type="term" value="F:phosphorelay sensor kinase activity"/>
    <property type="evidence" value="ECO:0007669"/>
    <property type="project" value="InterPro"/>
</dbReference>
<dbReference type="PROSITE" id="PS50109">
    <property type="entry name" value="HIS_KIN"/>
    <property type="match status" value="1"/>
</dbReference>
<keyword evidence="5" id="KW-0597">Phosphoprotein</keyword>